<evidence type="ECO:0000313" key="2">
    <source>
        <dbReference type="Proteomes" id="UP000265663"/>
    </source>
</evidence>
<keyword evidence="2" id="KW-1185">Reference proteome</keyword>
<evidence type="ECO:0000313" key="1">
    <source>
        <dbReference type="EMBL" id="RMZ67757.1"/>
    </source>
</evidence>
<sequence length="104" mass="11895">MFWEMCGRDLATPLAGTHCNNERRLLSPSRAQQLRLLLDQDGGERDREAVSTHQCRLPNGHAQTLQLRKKYHDEEIAFIDGSSCGMWGSLSTRRTRYAAYQPDC</sequence>
<gene>
    <name evidence="1" type="ORF">GMOD_00010142</name>
</gene>
<organism evidence="1 2">
    <name type="scientific">Pyrenophora seminiperda CCB06</name>
    <dbReference type="NCBI Taxonomy" id="1302712"/>
    <lineage>
        <taxon>Eukaryota</taxon>
        <taxon>Fungi</taxon>
        <taxon>Dikarya</taxon>
        <taxon>Ascomycota</taxon>
        <taxon>Pezizomycotina</taxon>
        <taxon>Dothideomycetes</taxon>
        <taxon>Pleosporomycetidae</taxon>
        <taxon>Pleosporales</taxon>
        <taxon>Pleosporineae</taxon>
        <taxon>Pleosporaceae</taxon>
        <taxon>Pyrenophora</taxon>
    </lineage>
</organism>
<accession>A0A3M7LZQ4</accession>
<name>A0A3M7LZQ4_9PLEO</name>
<reference evidence="1 2" key="1">
    <citation type="journal article" date="2014" name="PLoS ONE">
        <title>De novo Genome Assembly of the Fungal Plant Pathogen Pyrenophora semeniperda.</title>
        <authorList>
            <person name="Soliai M.M."/>
            <person name="Meyer S.E."/>
            <person name="Udall J.A."/>
            <person name="Elzinga D.E."/>
            <person name="Hermansen R.A."/>
            <person name="Bodily P.M."/>
            <person name="Hart A.A."/>
            <person name="Coleman C.E."/>
        </authorList>
    </citation>
    <scope>NUCLEOTIDE SEQUENCE [LARGE SCALE GENOMIC DNA]</scope>
    <source>
        <strain evidence="1 2">CCB06</strain>
        <tissue evidence="1">Mycelium</tissue>
    </source>
</reference>
<proteinExistence type="predicted"/>
<protein>
    <submittedName>
        <fullName evidence="1">Uncharacterized protein</fullName>
    </submittedName>
</protein>
<dbReference type="AlphaFoldDB" id="A0A3M7LZQ4"/>
<dbReference type="Proteomes" id="UP000265663">
    <property type="component" value="Unassembled WGS sequence"/>
</dbReference>
<dbReference type="EMBL" id="KE747811">
    <property type="protein sequence ID" value="RMZ67757.1"/>
    <property type="molecule type" value="Genomic_DNA"/>
</dbReference>